<name>A0A175RE44_9HYPH</name>
<reference evidence="1 2" key="1">
    <citation type="journal article" date="2016" name="Front. Microbiol.">
        <title>Genomic Resource of Rice Seed Associated Bacteria.</title>
        <authorList>
            <person name="Midha S."/>
            <person name="Bansal K."/>
            <person name="Sharma S."/>
            <person name="Kumar N."/>
            <person name="Patil P.P."/>
            <person name="Chaudhry V."/>
            <person name="Patil P.B."/>
        </authorList>
    </citation>
    <scope>NUCLEOTIDE SEQUENCE [LARGE SCALE GENOMIC DNA]</scope>
    <source>
        <strain evidence="1 2">NS365</strain>
    </source>
</reference>
<dbReference type="PATRIC" id="fig|401562.4.peg.4969"/>
<dbReference type="Proteomes" id="UP000078529">
    <property type="component" value="Unassembled WGS sequence"/>
</dbReference>
<evidence type="ECO:0000313" key="1">
    <source>
        <dbReference type="EMBL" id="KTR02070.1"/>
    </source>
</evidence>
<accession>A0A175RE44</accession>
<sequence>MATRRPFQDVENDIIRSGARSGLGCTAIMRKLKDAGHVRSASVVGASGAYREGRVDYDRARKKAVVINRDASLRAKAAKEGAAPPTFTTTFDQIVYAQAKAGASLDQIADALQAEGCGNPSLTTINQSAAYREGKGLTLRPRTTRPWSAKESEIIADGARRGLTGPAILKALTAAGFERGVRCVTASQVYKQARQLWLDDVERDAAKAAELAAAQAAPQPAPVSRGFVTRFEGVSLPYLPFQKGFGEVVAR</sequence>
<proteinExistence type="predicted"/>
<organism evidence="1 2">
    <name type="scientific">Aureimonas ureilytica</name>
    <dbReference type="NCBI Taxonomy" id="401562"/>
    <lineage>
        <taxon>Bacteria</taxon>
        <taxon>Pseudomonadati</taxon>
        <taxon>Pseudomonadota</taxon>
        <taxon>Alphaproteobacteria</taxon>
        <taxon>Hyphomicrobiales</taxon>
        <taxon>Aurantimonadaceae</taxon>
        <taxon>Aureimonas</taxon>
    </lineage>
</organism>
<gene>
    <name evidence="1" type="ORF">NS365_22585</name>
</gene>
<dbReference type="RefSeq" id="WP_058602541.1">
    <property type="nucleotide sequence ID" value="NZ_LDQA01000091.1"/>
</dbReference>
<keyword evidence="2" id="KW-1185">Reference proteome</keyword>
<comment type="caution">
    <text evidence="1">The sequence shown here is derived from an EMBL/GenBank/DDBJ whole genome shotgun (WGS) entry which is preliminary data.</text>
</comment>
<protein>
    <submittedName>
        <fullName evidence="1">Uncharacterized protein</fullName>
    </submittedName>
</protein>
<dbReference type="EMBL" id="LDQA01000091">
    <property type="protein sequence ID" value="KTR02070.1"/>
    <property type="molecule type" value="Genomic_DNA"/>
</dbReference>
<evidence type="ECO:0000313" key="2">
    <source>
        <dbReference type="Proteomes" id="UP000078529"/>
    </source>
</evidence>
<dbReference type="AlphaFoldDB" id="A0A175RE44"/>